<feature type="transmembrane region" description="Helical" evidence="10">
    <location>
        <begin position="288"/>
        <end position="307"/>
    </location>
</feature>
<dbReference type="InterPro" id="IPR037185">
    <property type="entry name" value="EmrE-like"/>
</dbReference>
<name>A0A4P9Y3R0_9FUNG</name>
<protein>
    <recommendedName>
        <fullName evidence="9">UDP-galactose transporter homolog 1</fullName>
    </recommendedName>
</protein>
<dbReference type="InterPro" id="IPR013657">
    <property type="entry name" value="SCL35B1-4/HUT1"/>
</dbReference>
<feature type="transmembrane region" description="Helical" evidence="10">
    <location>
        <begin position="37"/>
        <end position="59"/>
    </location>
</feature>
<proteinExistence type="inferred from homology"/>
<evidence type="ECO:0000256" key="6">
    <source>
        <dbReference type="ARBA" id="ARBA00022824"/>
    </source>
</evidence>
<dbReference type="GO" id="GO:0005460">
    <property type="term" value="F:UDP-glucose transmembrane transporter activity"/>
    <property type="evidence" value="ECO:0007669"/>
    <property type="project" value="TreeGrafter"/>
</dbReference>
<evidence type="ECO:0000256" key="7">
    <source>
        <dbReference type="ARBA" id="ARBA00022989"/>
    </source>
</evidence>
<feature type="transmembrane region" description="Helical" evidence="10">
    <location>
        <begin position="262"/>
        <end position="282"/>
    </location>
</feature>
<evidence type="ECO:0000313" key="12">
    <source>
        <dbReference type="Proteomes" id="UP000267251"/>
    </source>
</evidence>
<dbReference type="SUPFAM" id="SSF103481">
    <property type="entry name" value="Multidrug resistance efflux transporter EmrE"/>
    <property type="match status" value="1"/>
</dbReference>
<dbReference type="GO" id="GO:0005459">
    <property type="term" value="F:UDP-galactose transmembrane transporter activity"/>
    <property type="evidence" value="ECO:0007669"/>
    <property type="project" value="TreeGrafter"/>
</dbReference>
<reference evidence="12" key="1">
    <citation type="journal article" date="2018" name="Nat. Microbiol.">
        <title>Leveraging single-cell genomics to expand the fungal tree of life.</title>
        <authorList>
            <person name="Ahrendt S.R."/>
            <person name="Quandt C.A."/>
            <person name="Ciobanu D."/>
            <person name="Clum A."/>
            <person name="Salamov A."/>
            <person name="Andreopoulos B."/>
            <person name="Cheng J.F."/>
            <person name="Woyke T."/>
            <person name="Pelin A."/>
            <person name="Henrissat B."/>
            <person name="Reynolds N.K."/>
            <person name="Benny G.L."/>
            <person name="Smith M.E."/>
            <person name="James T.Y."/>
            <person name="Grigoriev I.V."/>
        </authorList>
    </citation>
    <scope>NUCLEOTIDE SEQUENCE [LARGE SCALE GENOMIC DNA]</scope>
</reference>
<dbReference type="PANTHER" id="PTHR10778">
    <property type="entry name" value="SOLUTE CARRIER FAMILY 35 MEMBER B"/>
    <property type="match status" value="1"/>
</dbReference>
<keyword evidence="5 10" id="KW-0812">Transmembrane</keyword>
<keyword evidence="4" id="KW-0762">Sugar transport</keyword>
<evidence type="ECO:0000256" key="3">
    <source>
        <dbReference type="ARBA" id="ARBA00022448"/>
    </source>
</evidence>
<dbReference type="GO" id="GO:0000139">
    <property type="term" value="C:Golgi membrane"/>
    <property type="evidence" value="ECO:0007669"/>
    <property type="project" value="TreeGrafter"/>
</dbReference>
<feature type="transmembrane region" description="Helical" evidence="10">
    <location>
        <begin position="198"/>
        <end position="217"/>
    </location>
</feature>
<feature type="transmembrane region" description="Helical" evidence="10">
    <location>
        <begin position="128"/>
        <end position="147"/>
    </location>
</feature>
<organism evidence="11 12">
    <name type="scientific">Piptocephalis cylindrospora</name>
    <dbReference type="NCBI Taxonomy" id="1907219"/>
    <lineage>
        <taxon>Eukaryota</taxon>
        <taxon>Fungi</taxon>
        <taxon>Fungi incertae sedis</taxon>
        <taxon>Zoopagomycota</taxon>
        <taxon>Zoopagomycotina</taxon>
        <taxon>Zoopagomycetes</taxon>
        <taxon>Zoopagales</taxon>
        <taxon>Piptocephalidaceae</taxon>
        <taxon>Piptocephalis</taxon>
    </lineage>
</organism>
<evidence type="ECO:0000256" key="4">
    <source>
        <dbReference type="ARBA" id="ARBA00022597"/>
    </source>
</evidence>
<keyword evidence="7 10" id="KW-1133">Transmembrane helix</keyword>
<evidence type="ECO:0000256" key="8">
    <source>
        <dbReference type="ARBA" id="ARBA00023136"/>
    </source>
</evidence>
<dbReference type="Pfam" id="PF08449">
    <property type="entry name" value="UAA"/>
    <property type="match status" value="1"/>
</dbReference>
<dbReference type="GO" id="GO:0005789">
    <property type="term" value="C:endoplasmic reticulum membrane"/>
    <property type="evidence" value="ECO:0007669"/>
    <property type="project" value="UniProtKB-SubCell"/>
</dbReference>
<evidence type="ECO:0000256" key="1">
    <source>
        <dbReference type="ARBA" id="ARBA00004477"/>
    </source>
</evidence>
<evidence type="ECO:0000256" key="10">
    <source>
        <dbReference type="SAM" id="Phobius"/>
    </source>
</evidence>
<keyword evidence="3" id="KW-0813">Transport</keyword>
<dbReference type="OrthoDB" id="1601at2759"/>
<comment type="similarity">
    <text evidence="2">Belongs to the nucleotide-sugar transporter family. SLC35B subfamily.</text>
</comment>
<evidence type="ECO:0000256" key="5">
    <source>
        <dbReference type="ARBA" id="ARBA00022692"/>
    </source>
</evidence>
<dbReference type="Proteomes" id="UP000267251">
    <property type="component" value="Unassembled WGS sequence"/>
</dbReference>
<sequence>MLTFLASVAGIYGCFLTWGVLQERVSTTPYGEEEDRFRHFIFLNFLQALTAAVAGRLYLAATGRSAELPRGDLLKEYVKVAVTNAAASPFGYASVQYISYPTMILGKCCKLVPVMLMNFILYRRHFPLYKYVCVALVTAGVSSFMLMKPGQSGKSEGSSSSLLGLTLLTINLLLDGATNSTQDRIFHRFRVSGQHMMLYMNLFSALGMFLYMLLPITDALPASLAFLSRHPEAIQEMGLFSVAGAIGQCFIFFTLERYGSLSLVTITVTRKIFTMLLSVFWFNHSLASGQWAGVALVFSGIGLEAFFKFQDSRSKSSTQNKVKKQ</sequence>
<dbReference type="PANTHER" id="PTHR10778:SF10">
    <property type="entry name" value="SOLUTE CARRIER FAMILY 35 MEMBER B1"/>
    <property type="match status" value="1"/>
</dbReference>
<keyword evidence="12" id="KW-1185">Reference proteome</keyword>
<evidence type="ECO:0000256" key="2">
    <source>
        <dbReference type="ARBA" id="ARBA00010694"/>
    </source>
</evidence>
<keyword evidence="6" id="KW-0256">Endoplasmic reticulum</keyword>
<evidence type="ECO:0000256" key="9">
    <source>
        <dbReference type="ARBA" id="ARBA00041103"/>
    </source>
</evidence>
<accession>A0A4P9Y3R0</accession>
<dbReference type="AlphaFoldDB" id="A0A4P9Y3R0"/>
<feature type="transmembrane region" description="Helical" evidence="10">
    <location>
        <begin position="159"/>
        <end position="177"/>
    </location>
</feature>
<comment type="subcellular location">
    <subcellularLocation>
        <location evidence="1">Endoplasmic reticulum membrane</location>
        <topology evidence="1">Multi-pass membrane protein</topology>
    </subcellularLocation>
</comment>
<dbReference type="EMBL" id="KZ987988">
    <property type="protein sequence ID" value="RKP13576.1"/>
    <property type="molecule type" value="Genomic_DNA"/>
</dbReference>
<feature type="transmembrane region" description="Helical" evidence="10">
    <location>
        <begin position="237"/>
        <end position="255"/>
    </location>
</feature>
<evidence type="ECO:0000313" key="11">
    <source>
        <dbReference type="EMBL" id="RKP13576.1"/>
    </source>
</evidence>
<gene>
    <name evidence="11" type="ORF">BJ684DRAFT_9861</name>
</gene>
<keyword evidence="8 10" id="KW-0472">Membrane</keyword>